<evidence type="ECO:0000313" key="2">
    <source>
        <dbReference type="Proteomes" id="UP001385389"/>
    </source>
</evidence>
<dbReference type="EMBL" id="CP146609">
    <property type="protein sequence ID" value="WWX23483.1"/>
    <property type="molecule type" value="Genomic_DNA"/>
</dbReference>
<reference evidence="1 2" key="1">
    <citation type="submission" date="2024-03" db="EMBL/GenBank/DDBJ databases">
        <title>Phenotype and Genome Characterization of a Sulfate-Reducing Bacterium Pseudodesulfovibrio sp. strain 5S69, isolated from Petroleum Reservoir in Tatarstan (Russia).</title>
        <authorList>
            <person name="Bidzhieva S.K."/>
            <person name="Kadnikov V."/>
            <person name="Tourova T.P."/>
            <person name="Samigullina S.R."/>
            <person name="Sokolova D.S."/>
            <person name="Poltaraus A.B."/>
            <person name="Avtukh A.N."/>
            <person name="Tereshina V.M."/>
            <person name="Mardanov A.V."/>
            <person name="Nazina T.N."/>
        </authorList>
    </citation>
    <scope>NUCLEOTIDE SEQUENCE [LARGE SCALE GENOMIC DNA]</scope>
    <source>
        <strain evidence="1 2">5S69</strain>
    </source>
</reference>
<dbReference type="Proteomes" id="UP001385389">
    <property type="component" value="Chromosome"/>
</dbReference>
<keyword evidence="2" id="KW-1185">Reference proteome</keyword>
<name>A0ABZ2IY26_9BACT</name>
<dbReference type="RefSeq" id="WP_338669180.1">
    <property type="nucleotide sequence ID" value="NZ_CP146609.1"/>
</dbReference>
<proteinExistence type="predicted"/>
<gene>
    <name evidence="1" type="ORF">V8V93_04570</name>
</gene>
<accession>A0ABZ2IY26</accession>
<organism evidence="1 2">
    <name type="scientific">Pseudodesulfovibrio methanolicus</name>
    <dbReference type="NCBI Taxonomy" id="3126690"/>
    <lineage>
        <taxon>Bacteria</taxon>
        <taxon>Pseudomonadati</taxon>
        <taxon>Thermodesulfobacteriota</taxon>
        <taxon>Desulfovibrionia</taxon>
        <taxon>Desulfovibrionales</taxon>
        <taxon>Desulfovibrionaceae</taxon>
    </lineage>
</organism>
<sequence length="114" mass="12965">METYLKISVSGTMESMEDMADFAELLDRLSEEYGLYRALLDETRLRKHLDVLDAYRLAEADISTRAAAKGVRMACLPSPQGAEFARNMETILHNRSVSYRVFSDPDEAVAWLTR</sequence>
<evidence type="ECO:0000313" key="1">
    <source>
        <dbReference type="EMBL" id="WWX23483.1"/>
    </source>
</evidence>
<evidence type="ECO:0008006" key="3">
    <source>
        <dbReference type="Google" id="ProtNLM"/>
    </source>
</evidence>
<protein>
    <recommendedName>
        <fullName evidence="3">STAS/SEC14 domain-containing protein</fullName>
    </recommendedName>
</protein>